<dbReference type="PRINTS" id="PR00133">
    <property type="entry name" value="GLHYDRLASE3"/>
</dbReference>
<keyword evidence="9 10" id="KW-0624">Polysaccharide degradation</keyword>
<protein>
    <recommendedName>
        <fullName evidence="4 10">beta-glucosidase</fullName>
        <ecNumber evidence="4 10">3.2.1.21</ecNumber>
    </recommendedName>
</protein>
<dbReference type="Pfam" id="PF07691">
    <property type="entry name" value="PA14"/>
    <property type="match status" value="1"/>
</dbReference>
<evidence type="ECO:0000313" key="13">
    <source>
        <dbReference type="Proteomes" id="UP000028545"/>
    </source>
</evidence>
<evidence type="ECO:0000259" key="11">
    <source>
        <dbReference type="PROSITE" id="PS51820"/>
    </source>
</evidence>
<dbReference type="OMA" id="CTDPMGS"/>
<keyword evidence="6" id="KW-0325">Glycoprotein</keyword>
<dbReference type="RefSeq" id="XP_016645371.1">
    <property type="nucleotide sequence ID" value="XM_016785074.1"/>
</dbReference>
<dbReference type="SMART" id="SM01217">
    <property type="entry name" value="Fn3_like"/>
    <property type="match status" value="1"/>
</dbReference>
<dbReference type="InterPro" id="IPR001764">
    <property type="entry name" value="Glyco_hydro_3_N"/>
</dbReference>
<dbReference type="PROSITE" id="PS00775">
    <property type="entry name" value="GLYCOSYL_HYDROL_F3"/>
    <property type="match status" value="1"/>
</dbReference>
<dbReference type="GO" id="GO:0008422">
    <property type="term" value="F:beta-glucosidase activity"/>
    <property type="evidence" value="ECO:0007669"/>
    <property type="project" value="UniProtKB-EC"/>
</dbReference>
<keyword evidence="5 10" id="KW-0378">Hydrolase</keyword>
<dbReference type="InterPro" id="IPR026891">
    <property type="entry name" value="Fn3-like"/>
</dbReference>
<sequence length="841" mass="91368">MRATVDTEAILRSLTLEEKISLLAGGSFWETVAIPEKGIPSIKTTDGPNGTRGEDFDGNTSAACFPAASSIAASFDPEIARAVGFALAQEARSKGASCLLAPTVCIHRHPLGGRNFESYSEDPLLTGKLASSMIRGVQSLGVAATIKHFVANEQETDRMTVDETIGERALREIYLRPFEIAVKEAGPWALMSAYNKVNGEHCDGNEWLLSKVLREEWGWEGMVMSDWGGTNSLAGIKAGLELEMPGPAVVRKLDVVVAAVKRGEVQEEDIDKRVRTLLRFLVNLNAFENSGSPMREKAIDRPEHRKLIRDAGARGIVLLKNDNDILPLSLSKLKAKKVALIGFAKDALAHGGGSAAVNAHYKITPWDAFQNSFGNDVEFTYAKGAHRERLLAPLGKNDRRGTVIGLDDQPGFTLSFYDPSNPTSPLATKHGHEKSGYSPLGTQESLQKILELVGDFSPAETGNHCLAGSGLGETEVFIDDELVIKQEGNFSDPMGVLFNAQTEAEIRHTFTAGKTYRLRIRSYPPSNVGLKILEGRTGFRLGLSLASEHDADLQGEAVKVAQEADYAIVFTGHDPQWETEGRDQDSFHLPRQGSQDALVSAVAAVNSNTIVVNSTGVAVAMPWLDQVAGLLQTWFPGQECGNSIVDVLTGSVNPEGHLPTTFPRRIEDAPAYGNFPGTYDGNKQRKVTYAEGVFIGYRHYDRLSKDKVNFPFGFGLSYTSFCLGEMKVSRGYEDTFTVTYKVSNTGNTAGGVAVQVYAGKTQQSPEHPIKSLVAFQKVRLPAGADQMGLMVFKAKDFAYFDEARHAWVVEAGKYDISLGKSAADIAQVVSVQVEREIVYAP</sequence>
<dbReference type="HOGENOM" id="CLU_004542_4_0_1"/>
<evidence type="ECO:0000256" key="10">
    <source>
        <dbReference type="RuleBase" id="RU361161"/>
    </source>
</evidence>
<dbReference type="InterPro" id="IPR011658">
    <property type="entry name" value="PA14_dom"/>
</dbReference>
<evidence type="ECO:0000256" key="1">
    <source>
        <dbReference type="ARBA" id="ARBA00000448"/>
    </source>
</evidence>
<dbReference type="InterPro" id="IPR036881">
    <property type="entry name" value="Glyco_hydro_3_C_sf"/>
</dbReference>
<proteinExistence type="inferred from homology"/>
<evidence type="ECO:0000256" key="2">
    <source>
        <dbReference type="ARBA" id="ARBA00004987"/>
    </source>
</evidence>
<dbReference type="Gene3D" id="2.60.40.10">
    <property type="entry name" value="Immunoglobulins"/>
    <property type="match status" value="1"/>
</dbReference>
<dbReference type="AlphaFoldDB" id="A0A084GE10"/>
<dbReference type="Proteomes" id="UP000028545">
    <property type="component" value="Unassembled WGS sequence"/>
</dbReference>
<evidence type="ECO:0000256" key="9">
    <source>
        <dbReference type="ARBA" id="ARBA00023326"/>
    </source>
</evidence>
<name>A0A084GE10_PSEDA</name>
<comment type="similarity">
    <text evidence="3 10">Belongs to the glycosyl hydrolase 3 family.</text>
</comment>
<dbReference type="GO" id="GO:0030245">
    <property type="term" value="P:cellulose catabolic process"/>
    <property type="evidence" value="ECO:0007669"/>
    <property type="project" value="UniProtKB-UniPathway"/>
</dbReference>
<dbReference type="InterPro" id="IPR017853">
    <property type="entry name" value="GH"/>
</dbReference>
<feature type="domain" description="PA14" evidence="11">
    <location>
        <begin position="407"/>
        <end position="558"/>
    </location>
</feature>
<keyword evidence="8 10" id="KW-0326">Glycosidase</keyword>
<gene>
    <name evidence="12" type="ORF">SAPIO_CDS1909</name>
</gene>
<dbReference type="InterPro" id="IPR036962">
    <property type="entry name" value="Glyco_hydro_3_N_sf"/>
</dbReference>
<dbReference type="KEGG" id="sapo:SAPIO_CDS1909"/>
<dbReference type="PROSITE" id="PS51820">
    <property type="entry name" value="PA14"/>
    <property type="match status" value="1"/>
</dbReference>
<dbReference type="Pfam" id="PF00933">
    <property type="entry name" value="Glyco_hydro_3"/>
    <property type="match status" value="1"/>
</dbReference>
<dbReference type="UniPathway" id="UPA00696"/>
<dbReference type="SUPFAM" id="SSF51445">
    <property type="entry name" value="(Trans)glycosidases"/>
    <property type="match status" value="1"/>
</dbReference>
<evidence type="ECO:0000256" key="3">
    <source>
        <dbReference type="ARBA" id="ARBA00005336"/>
    </source>
</evidence>
<dbReference type="InterPro" id="IPR037524">
    <property type="entry name" value="PA14/GLEYA"/>
</dbReference>
<dbReference type="Gene3D" id="3.40.50.1700">
    <property type="entry name" value="Glycoside hydrolase family 3 C-terminal domain"/>
    <property type="match status" value="1"/>
</dbReference>
<keyword evidence="13" id="KW-1185">Reference proteome</keyword>
<dbReference type="SUPFAM" id="SSF52279">
    <property type="entry name" value="Beta-D-glucan exohydrolase, C-terminal domain"/>
    <property type="match status" value="1"/>
</dbReference>
<reference evidence="12 13" key="1">
    <citation type="journal article" date="2014" name="Genome Announc.">
        <title>Draft genome sequence of the pathogenic fungus Scedosporium apiospermum.</title>
        <authorList>
            <person name="Vandeputte P."/>
            <person name="Ghamrawi S."/>
            <person name="Rechenmann M."/>
            <person name="Iltis A."/>
            <person name="Giraud S."/>
            <person name="Fleury M."/>
            <person name="Thornton C."/>
            <person name="Delhaes L."/>
            <person name="Meyer W."/>
            <person name="Papon N."/>
            <person name="Bouchara J.P."/>
        </authorList>
    </citation>
    <scope>NUCLEOTIDE SEQUENCE [LARGE SCALE GENOMIC DNA]</scope>
    <source>
        <strain evidence="12 13">IHEM 14462</strain>
    </source>
</reference>
<dbReference type="Pfam" id="PF01915">
    <property type="entry name" value="Glyco_hydro_3_C"/>
    <property type="match status" value="1"/>
</dbReference>
<evidence type="ECO:0000256" key="5">
    <source>
        <dbReference type="ARBA" id="ARBA00022801"/>
    </source>
</evidence>
<dbReference type="Pfam" id="PF14310">
    <property type="entry name" value="Fn3-like"/>
    <property type="match status" value="1"/>
</dbReference>
<dbReference type="GeneID" id="27720981"/>
<dbReference type="InterPro" id="IPR002772">
    <property type="entry name" value="Glyco_hydro_3_C"/>
</dbReference>
<organism evidence="12 13">
    <name type="scientific">Pseudallescheria apiosperma</name>
    <name type="common">Scedosporium apiospermum</name>
    <dbReference type="NCBI Taxonomy" id="563466"/>
    <lineage>
        <taxon>Eukaryota</taxon>
        <taxon>Fungi</taxon>
        <taxon>Dikarya</taxon>
        <taxon>Ascomycota</taxon>
        <taxon>Pezizomycotina</taxon>
        <taxon>Sordariomycetes</taxon>
        <taxon>Hypocreomycetidae</taxon>
        <taxon>Microascales</taxon>
        <taxon>Microascaceae</taxon>
        <taxon>Scedosporium</taxon>
    </lineage>
</organism>
<evidence type="ECO:0000256" key="7">
    <source>
        <dbReference type="ARBA" id="ARBA00023277"/>
    </source>
</evidence>
<evidence type="ECO:0000256" key="6">
    <source>
        <dbReference type="ARBA" id="ARBA00023180"/>
    </source>
</evidence>
<dbReference type="VEuPathDB" id="FungiDB:SAPIO_CDS1909"/>
<comment type="pathway">
    <text evidence="2 10">Glycan metabolism; cellulose degradation.</text>
</comment>
<dbReference type="InterPro" id="IPR050288">
    <property type="entry name" value="Cellulose_deg_GH3"/>
</dbReference>
<dbReference type="PANTHER" id="PTHR42715">
    <property type="entry name" value="BETA-GLUCOSIDASE"/>
    <property type="match status" value="1"/>
</dbReference>
<evidence type="ECO:0000256" key="4">
    <source>
        <dbReference type="ARBA" id="ARBA00012744"/>
    </source>
</evidence>
<keyword evidence="7 10" id="KW-0119">Carbohydrate metabolism</keyword>
<comment type="caution">
    <text evidence="12">The sequence shown here is derived from an EMBL/GenBank/DDBJ whole genome shotgun (WGS) entry which is preliminary data.</text>
</comment>
<dbReference type="OrthoDB" id="47059at2759"/>
<dbReference type="EC" id="3.2.1.21" evidence="4 10"/>
<comment type="catalytic activity">
    <reaction evidence="1 10">
        <text>Hydrolysis of terminal, non-reducing beta-D-glucosyl residues with release of beta-D-glucose.</text>
        <dbReference type="EC" id="3.2.1.21"/>
    </reaction>
</comment>
<accession>A0A084GE10</accession>
<dbReference type="EMBL" id="JOWA01000077">
    <property type="protein sequence ID" value="KEZ45572.1"/>
    <property type="molecule type" value="Genomic_DNA"/>
</dbReference>
<dbReference type="PANTHER" id="PTHR42715:SF3">
    <property type="entry name" value="BETA-GLUCOSIDASE B-RELATED"/>
    <property type="match status" value="1"/>
</dbReference>
<dbReference type="InterPro" id="IPR013783">
    <property type="entry name" value="Ig-like_fold"/>
</dbReference>
<dbReference type="Gene3D" id="2.60.120.260">
    <property type="entry name" value="Galactose-binding domain-like"/>
    <property type="match status" value="1"/>
</dbReference>
<evidence type="ECO:0000313" key="12">
    <source>
        <dbReference type="EMBL" id="KEZ45572.1"/>
    </source>
</evidence>
<evidence type="ECO:0000256" key="8">
    <source>
        <dbReference type="ARBA" id="ARBA00023295"/>
    </source>
</evidence>
<dbReference type="InterPro" id="IPR019800">
    <property type="entry name" value="Glyco_hydro_3_AS"/>
</dbReference>
<dbReference type="Gene3D" id="3.20.20.300">
    <property type="entry name" value="Glycoside hydrolase, family 3, N-terminal domain"/>
    <property type="match status" value="1"/>
</dbReference>